<evidence type="ECO:0000256" key="4">
    <source>
        <dbReference type="ARBA" id="ARBA00023273"/>
    </source>
</evidence>
<dbReference type="Proteomes" id="UP000472263">
    <property type="component" value="Chromosome 12"/>
</dbReference>
<reference evidence="9" key="1">
    <citation type="submission" date="2019-06" db="EMBL/GenBank/DDBJ databases">
        <authorList>
            <consortium name="Wellcome Sanger Institute Data Sharing"/>
        </authorList>
    </citation>
    <scope>NUCLEOTIDE SEQUENCE [LARGE SCALE GENOMIC DNA]</scope>
</reference>
<comment type="function">
    <text evidence="5">Microtubule inner protein (MIP) part of the dynein-decorated doublet microtubules (DMTs) in cilia axoneme, which is required for motile cilia beating.</text>
</comment>
<dbReference type="GO" id="GO:0005930">
    <property type="term" value="C:axoneme"/>
    <property type="evidence" value="ECO:0007669"/>
    <property type="project" value="UniProtKB-SubCell"/>
</dbReference>
<dbReference type="AlphaFoldDB" id="A0A668ARG6"/>
<keyword evidence="10" id="KW-1185">Reference proteome</keyword>
<reference evidence="9" key="3">
    <citation type="submission" date="2025-09" db="UniProtKB">
        <authorList>
            <consortium name="Ensembl"/>
        </authorList>
    </citation>
    <scope>IDENTIFICATION</scope>
</reference>
<evidence type="ECO:0000259" key="8">
    <source>
        <dbReference type="Pfam" id="PF10629"/>
    </source>
</evidence>
<evidence type="ECO:0000313" key="10">
    <source>
        <dbReference type="Proteomes" id="UP000472263"/>
    </source>
</evidence>
<keyword evidence="4" id="KW-0966">Cell projection</keyword>
<evidence type="ECO:0000256" key="6">
    <source>
        <dbReference type="ARBA" id="ARBA00035661"/>
    </source>
</evidence>
<evidence type="ECO:0000256" key="7">
    <source>
        <dbReference type="ARBA" id="ARBA00041163"/>
    </source>
</evidence>
<dbReference type="OrthoDB" id="2019884at2759"/>
<dbReference type="InParanoid" id="A0A668ARG6"/>
<reference evidence="9" key="2">
    <citation type="submission" date="2025-08" db="UniProtKB">
        <authorList>
            <consortium name="Ensembl"/>
        </authorList>
    </citation>
    <scope>IDENTIFICATION</scope>
</reference>
<gene>
    <name evidence="9" type="primary">cimip2b</name>
</gene>
<dbReference type="Pfam" id="PF10629">
    <property type="entry name" value="CMI2B-like"/>
    <property type="match status" value="3"/>
</dbReference>
<name>A0A668ARG6_9TELE</name>
<dbReference type="PANTHER" id="PTHR22146:SF8">
    <property type="entry name" value="PROTEIN FAM166B"/>
    <property type="match status" value="1"/>
</dbReference>
<sequence length="291" mass="32862">MEKFPPKFSKILVTPDPQYIPGYAGYCPQLKYHLGQTYGQLTAQLLTTPEVRHSKRLVLHTGHIPSTESDTWPQDVTSCGKGRNLEKIMPGYTGFIPKRRCYFAHTYTETCRKALSEFNQDRSTRVRLQSTDLPAVSKSINPQFKKMDTPLTATSKNLTTYMSVDPWKPLESPYSMDDESPHKYFMSGFTGYVPKSRFLIGTSYPVTTNRALILFGKQMQRDLTSLDISGEKDDTLPPIPIYSSNHGLMPAYAGHVPGYKFRYGHTFSSLTQNALSALQTNDAKRKHKGNS</sequence>
<feature type="domain" description="Ciliary microtubule inner protein 2A-C-like" evidence="8">
    <location>
        <begin position="87"/>
        <end position="120"/>
    </location>
</feature>
<evidence type="ECO:0000256" key="1">
    <source>
        <dbReference type="ARBA" id="ARBA00004430"/>
    </source>
</evidence>
<comment type="similarity">
    <text evidence="6">Belongs to the CIMIP2 family.</text>
</comment>
<keyword evidence="2" id="KW-0963">Cytoplasm</keyword>
<evidence type="ECO:0000256" key="2">
    <source>
        <dbReference type="ARBA" id="ARBA00022490"/>
    </source>
</evidence>
<evidence type="ECO:0000313" key="9">
    <source>
        <dbReference type="Ensembl" id="ENSMMDP00005047821.1"/>
    </source>
</evidence>
<feature type="domain" description="Ciliary microtubule inner protein 2A-C-like" evidence="8">
    <location>
        <begin position="16"/>
        <end position="66"/>
    </location>
</feature>
<dbReference type="FunCoup" id="A0A668ARG6">
    <property type="interactions" value="752"/>
</dbReference>
<dbReference type="PANTHER" id="PTHR22146">
    <property type="entry name" value="CAT EYE SYNDROME CRITICAL REGION PROTEIN 6"/>
    <property type="match status" value="1"/>
</dbReference>
<dbReference type="GO" id="GO:0015630">
    <property type="term" value="C:microtubule cytoskeleton"/>
    <property type="evidence" value="ECO:0007669"/>
    <property type="project" value="UniProtKB-ARBA"/>
</dbReference>
<comment type="subcellular location">
    <subcellularLocation>
        <location evidence="1">Cytoplasm</location>
        <location evidence="1">Cytoskeleton</location>
        <location evidence="1">Cilium axoneme</location>
    </subcellularLocation>
</comment>
<evidence type="ECO:0000256" key="3">
    <source>
        <dbReference type="ARBA" id="ARBA00023212"/>
    </source>
</evidence>
<protein>
    <recommendedName>
        <fullName evidence="7">Ciliary microtubule inner protein 2B</fullName>
    </recommendedName>
</protein>
<proteinExistence type="inferred from homology"/>
<accession>A0A668ARG6</accession>
<keyword evidence="3" id="KW-0206">Cytoskeleton</keyword>
<organism evidence="9 10">
    <name type="scientific">Myripristis murdjan</name>
    <name type="common">pinecone soldierfish</name>
    <dbReference type="NCBI Taxonomy" id="586833"/>
    <lineage>
        <taxon>Eukaryota</taxon>
        <taxon>Metazoa</taxon>
        <taxon>Chordata</taxon>
        <taxon>Craniata</taxon>
        <taxon>Vertebrata</taxon>
        <taxon>Euteleostomi</taxon>
        <taxon>Actinopterygii</taxon>
        <taxon>Neopterygii</taxon>
        <taxon>Teleostei</taxon>
        <taxon>Neoteleostei</taxon>
        <taxon>Acanthomorphata</taxon>
        <taxon>Holocentriformes</taxon>
        <taxon>Holocentridae</taxon>
        <taxon>Myripristis</taxon>
    </lineage>
</organism>
<feature type="domain" description="Ciliary microtubule inner protein 2A-C-like" evidence="8">
    <location>
        <begin position="247"/>
        <end position="278"/>
    </location>
</feature>
<evidence type="ECO:0000256" key="5">
    <source>
        <dbReference type="ARBA" id="ARBA00035003"/>
    </source>
</evidence>
<dbReference type="Ensembl" id="ENSMMDT00005048769.1">
    <property type="protein sequence ID" value="ENSMMDP00005047821.1"/>
    <property type="gene ID" value="ENSMMDG00005021779.1"/>
</dbReference>
<dbReference type="InterPro" id="IPR018902">
    <property type="entry name" value="CMI2A-C-like_dom"/>
</dbReference>
<dbReference type="GeneTree" id="ENSGT00940000154822"/>